<feature type="transmembrane region" description="Helical" evidence="7">
    <location>
        <begin position="294"/>
        <end position="316"/>
    </location>
</feature>
<feature type="transmembrane region" description="Helical" evidence="7">
    <location>
        <begin position="40"/>
        <end position="61"/>
    </location>
</feature>
<dbReference type="InterPro" id="IPR036259">
    <property type="entry name" value="MFS_trans_sf"/>
</dbReference>
<protein>
    <submittedName>
        <fullName evidence="8">MFS transporter</fullName>
    </submittedName>
</protein>
<feature type="transmembrane region" description="Helical" evidence="7">
    <location>
        <begin position="357"/>
        <end position="377"/>
    </location>
</feature>
<name>A0ABY8GA14_9GAMM</name>
<keyword evidence="9" id="KW-1185">Reference proteome</keyword>
<dbReference type="Proteomes" id="UP001219630">
    <property type="component" value="Chromosome"/>
</dbReference>
<gene>
    <name evidence="8" type="ORF">O1Q98_06000</name>
</gene>
<feature type="transmembrane region" description="Helical" evidence="7">
    <location>
        <begin position="211"/>
        <end position="236"/>
    </location>
</feature>
<evidence type="ECO:0000256" key="5">
    <source>
        <dbReference type="ARBA" id="ARBA00022989"/>
    </source>
</evidence>
<accession>A0ABY8GA14</accession>
<keyword evidence="6 7" id="KW-0472">Membrane</keyword>
<dbReference type="InterPro" id="IPR011701">
    <property type="entry name" value="MFS"/>
</dbReference>
<dbReference type="SUPFAM" id="SSF103473">
    <property type="entry name" value="MFS general substrate transporter"/>
    <property type="match status" value="1"/>
</dbReference>
<sequence length="389" mass="42984">MNNFKVSYFIYLAVFFAEFSFFFSLPLLGISPEISAASVGVCLAGAIILESVLMFAIAGYLEHLPRKLLIFSSLLLRAIAFLSLYISLSLISWLLFFLFLSISKAISKPFFREVLTESLPREHVKKAMNVFSLFQNTAVFVAPSLASFSDKYNFMNEIILTVILCSVIMAIFALNITYPPLASNKKPVSRSPLVGLFYAFRGNMAKAVQSILLASFFCFVIMGVFITSTTLIGKVIPDLKEYSGVFFSIVGITICLWQAIFSKFKPLNDYWISNIIIICGALSSIYLLGSLYTAVIALIAYSIYESIVIPEIYVTASGINSDIPSGVMFSYIVILSNAGSAFGSWITGLAIENISEYASEFIFFVVFCSSVTSLFFIKIASKKEAQCQS</sequence>
<dbReference type="EMBL" id="CP114280">
    <property type="protein sequence ID" value="WFN56810.1"/>
    <property type="molecule type" value="Genomic_DNA"/>
</dbReference>
<comment type="subcellular location">
    <subcellularLocation>
        <location evidence="1">Cell membrane</location>
        <topology evidence="1">Multi-pass membrane protein</topology>
    </subcellularLocation>
</comment>
<evidence type="ECO:0000256" key="4">
    <source>
        <dbReference type="ARBA" id="ARBA00022692"/>
    </source>
</evidence>
<evidence type="ECO:0000256" key="1">
    <source>
        <dbReference type="ARBA" id="ARBA00004651"/>
    </source>
</evidence>
<evidence type="ECO:0000313" key="9">
    <source>
        <dbReference type="Proteomes" id="UP001219630"/>
    </source>
</evidence>
<evidence type="ECO:0000256" key="6">
    <source>
        <dbReference type="ARBA" id="ARBA00023136"/>
    </source>
</evidence>
<feature type="transmembrane region" description="Helical" evidence="7">
    <location>
        <begin position="158"/>
        <end position="178"/>
    </location>
</feature>
<organism evidence="8 9">
    <name type="scientific">Dickeya lacustris</name>
    <dbReference type="NCBI Taxonomy" id="2259638"/>
    <lineage>
        <taxon>Bacteria</taxon>
        <taxon>Pseudomonadati</taxon>
        <taxon>Pseudomonadota</taxon>
        <taxon>Gammaproteobacteria</taxon>
        <taxon>Enterobacterales</taxon>
        <taxon>Pectobacteriaceae</taxon>
        <taxon>Dickeya</taxon>
    </lineage>
</organism>
<keyword evidence="2" id="KW-0813">Transport</keyword>
<dbReference type="RefSeq" id="WP_125260281.1">
    <property type="nucleotide sequence ID" value="NZ_CP114280.1"/>
</dbReference>
<reference evidence="8 9" key="1">
    <citation type="submission" date="2022-12" db="EMBL/GenBank/DDBJ databases">
        <title>Complete genome sequencing of Dickeya lacustris type strain LMG30899.</title>
        <authorList>
            <person name="Dobhal S."/>
            <person name="Arizala D."/>
            <person name="Arif M."/>
        </authorList>
    </citation>
    <scope>NUCLEOTIDE SEQUENCE [LARGE SCALE GENOMIC DNA]</scope>
    <source>
        <strain evidence="8 9">LMG30899</strain>
    </source>
</reference>
<evidence type="ECO:0000256" key="3">
    <source>
        <dbReference type="ARBA" id="ARBA00022475"/>
    </source>
</evidence>
<feature type="transmembrane region" description="Helical" evidence="7">
    <location>
        <begin position="242"/>
        <end position="261"/>
    </location>
</feature>
<keyword evidence="3" id="KW-1003">Cell membrane</keyword>
<feature type="transmembrane region" description="Helical" evidence="7">
    <location>
        <begin position="328"/>
        <end position="351"/>
    </location>
</feature>
<evidence type="ECO:0000256" key="2">
    <source>
        <dbReference type="ARBA" id="ARBA00022448"/>
    </source>
</evidence>
<evidence type="ECO:0000256" key="7">
    <source>
        <dbReference type="SAM" id="Phobius"/>
    </source>
</evidence>
<evidence type="ECO:0000313" key="8">
    <source>
        <dbReference type="EMBL" id="WFN56810.1"/>
    </source>
</evidence>
<feature type="transmembrane region" description="Helical" evidence="7">
    <location>
        <begin position="270"/>
        <end position="288"/>
    </location>
</feature>
<feature type="transmembrane region" description="Helical" evidence="7">
    <location>
        <begin position="6"/>
        <end position="28"/>
    </location>
</feature>
<dbReference type="Gene3D" id="1.20.1250.20">
    <property type="entry name" value="MFS general substrate transporter like domains"/>
    <property type="match status" value="1"/>
</dbReference>
<keyword evidence="4 7" id="KW-0812">Transmembrane</keyword>
<proteinExistence type="predicted"/>
<keyword evidence="5 7" id="KW-1133">Transmembrane helix</keyword>
<dbReference type="InterPro" id="IPR050171">
    <property type="entry name" value="MFS_Transporters"/>
</dbReference>
<dbReference type="PANTHER" id="PTHR23517">
    <property type="entry name" value="RESISTANCE PROTEIN MDTM, PUTATIVE-RELATED-RELATED"/>
    <property type="match status" value="1"/>
</dbReference>
<feature type="transmembrane region" description="Helical" evidence="7">
    <location>
        <begin position="81"/>
        <end position="106"/>
    </location>
</feature>
<dbReference type="Pfam" id="PF07690">
    <property type="entry name" value="MFS_1"/>
    <property type="match status" value="1"/>
</dbReference>